<sequence length="150" mass="17006">MSDDLIFMMGSYEARFPQDRNYVESHLWFQPQGEVYRVGFTAYSVRLLQDVYFLDWTIDADTAVRKKQEVGEVESSKALSTLYAPADGRLVAFNDAVLDDPSLINTDNYGAGWLFEFATEAPTLAPAEYLELLDAGWEATQRIIKGQMND</sequence>
<dbReference type="AlphaFoldDB" id="A0A517ZV93"/>
<gene>
    <name evidence="3" type="primary">gcvH_2</name>
    <name evidence="3" type="ORF">Mal52_49200</name>
</gene>
<reference evidence="3 4" key="1">
    <citation type="submission" date="2019-02" db="EMBL/GenBank/DDBJ databases">
        <title>Deep-cultivation of Planctomycetes and their phenomic and genomic characterization uncovers novel biology.</title>
        <authorList>
            <person name="Wiegand S."/>
            <person name="Jogler M."/>
            <person name="Boedeker C."/>
            <person name="Pinto D."/>
            <person name="Vollmers J."/>
            <person name="Rivas-Marin E."/>
            <person name="Kohn T."/>
            <person name="Peeters S.H."/>
            <person name="Heuer A."/>
            <person name="Rast P."/>
            <person name="Oberbeckmann S."/>
            <person name="Bunk B."/>
            <person name="Jeske O."/>
            <person name="Meyerdierks A."/>
            <person name="Storesund J.E."/>
            <person name="Kallscheuer N."/>
            <person name="Luecker S."/>
            <person name="Lage O.M."/>
            <person name="Pohl T."/>
            <person name="Merkel B.J."/>
            <person name="Hornburger P."/>
            <person name="Mueller R.-W."/>
            <person name="Bruemmer F."/>
            <person name="Labrenz M."/>
            <person name="Spormann A.M."/>
            <person name="Op den Camp H."/>
            <person name="Overmann J."/>
            <person name="Amann R."/>
            <person name="Jetten M.S.M."/>
            <person name="Mascher T."/>
            <person name="Medema M.H."/>
            <person name="Devos D.P."/>
            <person name="Kaster A.-K."/>
            <person name="Ovreas L."/>
            <person name="Rohde M."/>
            <person name="Galperin M.Y."/>
            <person name="Jogler C."/>
        </authorList>
    </citation>
    <scope>NUCLEOTIDE SEQUENCE [LARGE SCALE GENOMIC DNA]</scope>
    <source>
        <strain evidence="3 4">Mal52</strain>
    </source>
</reference>
<dbReference type="PROSITE" id="PS50968">
    <property type="entry name" value="BIOTINYL_LIPOYL"/>
    <property type="match status" value="1"/>
</dbReference>
<dbReference type="GO" id="GO:0005829">
    <property type="term" value="C:cytosol"/>
    <property type="evidence" value="ECO:0007669"/>
    <property type="project" value="TreeGrafter"/>
</dbReference>
<accession>A0A517ZV93</accession>
<dbReference type="PANTHER" id="PTHR11715">
    <property type="entry name" value="GLYCINE CLEAVAGE SYSTEM H PROTEIN"/>
    <property type="match status" value="1"/>
</dbReference>
<dbReference type="GO" id="GO:0009249">
    <property type="term" value="P:protein lipoylation"/>
    <property type="evidence" value="ECO:0007669"/>
    <property type="project" value="TreeGrafter"/>
</dbReference>
<evidence type="ECO:0000259" key="2">
    <source>
        <dbReference type="PROSITE" id="PS50968"/>
    </source>
</evidence>
<evidence type="ECO:0000256" key="1">
    <source>
        <dbReference type="ARBA" id="ARBA00022823"/>
    </source>
</evidence>
<dbReference type="InterPro" id="IPR033753">
    <property type="entry name" value="GCV_H/Fam206"/>
</dbReference>
<dbReference type="RefSeq" id="WP_145378918.1">
    <property type="nucleotide sequence ID" value="NZ_CP036276.1"/>
</dbReference>
<dbReference type="SUPFAM" id="SSF51230">
    <property type="entry name" value="Single hybrid motif"/>
    <property type="match status" value="1"/>
</dbReference>
<dbReference type="GO" id="GO:0005960">
    <property type="term" value="C:glycine cleavage complex"/>
    <property type="evidence" value="ECO:0007669"/>
    <property type="project" value="InterPro"/>
</dbReference>
<dbReference type="InterPro" id="IPR000089">
    <property type="entry name" value="Biotin_lipoyl"/>
</dbReference>
<dbReference type="Gene3D" id="2.40.50.100">
    <property type="match status" value="1"/>
</dbReference>
<organism evidence="3 4">
    <name type="scientific">Symmachiella dynata</name>
    <dbReference type="NCBI Taxonomy" id="2527995"/>
    <lineage>
        <taxon>Bacteria</taxon>
        <taxon>Pseudomonadati</taxon>
        <taxon>Planctomycetota</taxon>
        <taxon>Planctomycetia</taxon>
        <taxon>Planctomycetales</taxon>
        <taxon>Planctomycetaceae</taxon>
        <taxon>Symmachiella</taxon>
    </lineage>
</organism>
<dbReference type="CDD" id="cd06848">
    <property type="entry name" value="GCS_H"/>
    <property type="match status" value="1"/>
</dbReference>
<dbReference type="InterPro" id="IPR011053">
    <property type="entry name" value="Single_hybrid_motif"/>
</dbReference>
<evidence type="ECO:0000313" key="4">
    <source>
        <dbReference type="Proteomes" id="UP000319383"/>
    </source>
</evidence>
<proteinExistence type="predicted"/>
<name>A0A517ZV93_9PLAN</name>
<protein>
    <submittedName>
        <fullName evidence="3">Glycine cleavage system H protein</fullName>
    </submittedName>
</protein>
<dbReference type="GO" id="GO:0019464">
    <property type="term" value="P:glycine decarboxylation via glycine cleavage system"/>
    <property type="evidence" value="ECO:0007669"/>
    <property type="project" value="InterPro"/>
</dbReference>
<dbReference type="InterPro" id="IPR002930">
    <property type="entry name" value="GCV_H"/>
</dbReference>
<feature type="domain" description="Lipoyl-binding" evidence="2">
    <location>
        <begin position="35"/>
        <end position="118"/>
    </location>
</feature>
<dbReference type="Pfam" id="PF01597">
    <property type="entry name" value="GCV_H"/>
    <property type="match status" value="1"/>
</dbReference>
<keyword evidence="1" id="KW-0450">Lipoyl</keyword>
<dbReference type="EMBL" id="CP036276">
    <property type="protein sequence ID" value="QDU46400.1"/>
    <property type="molecule type" value="Genomic_DNA"/>
</dbReference>
<dbReference type="PANTHER" id="PTHR11715:SF3">
    <property type="entry name" value="GLYCINE CLEAVAGE SYSTEM H PROTEIN-RELATED"/>
    <property type="match status" value="1"/>
</dbReference>
<dbReference type="KEGG" id="sdyn:Mal52_49200"/>
<keyword evidence="4" id="KW-1185">Reference proteome</keyword>
<evidence type="ECO:0000313" key="3">
    <source>
        <dbReference type="EMBL" id="QDU46400.1"/>
    </source>
</evidence>
<dbReference type="Proteomes" id="UP000319383">
    <property type="component" value="Chromosome"/>
</dbReference>